<dbReference type="Proteomes" id="UP001162131">
    <property type="component" value="Unassembled WGS sequence"/>
</dbReference>
<name>A0AAU9J3B7_9CILI</name>
<proteinExistence type="predicted"/>
<accession>A0AAU9J3B7</accession>
<reference evidence="2" key="1">
    <citation type="submission" date="2021-09" db="EMBL/GenBank/DDBJ databases">
        <authorList>
            <consortium name="AG Swart"/>
            <person name="Singh M."/>
            <person name="Singh A."/>
            <person name="Seah K."/>
            <person name="Emmerich C."/>
        </authorList>
    </citation>
    <scope>NUCLEOTIDE SEQUENCE</scope>
    <source>
        <strain evidence="2">ATCC30299</strain>
    </source>
</reference>
<evidence type="ECO:0000313" key="3">
    <source>
        <dbReference type="Proteomes" id="UP001162131"/>
    </source>
</evidence>
<organism evidence="2 3">
    <name type="scientific">Blepharisma stoltei</name>
    <dbReference type="NCBI Taxonomy" id="1481888"/>
    <lineage>
        <taxon>Eukaryota</taxon>
        <taxon>Sar</taxon>
        <taxon>Alveolata</taxon>
        <taxon>Ciliophora</taxon>
        <taxon>Postciliodesmatophora</taxon>
        <taxon>Heterotrichea</taxon>
        <taxon>Heterotrichida</taxon>
        <taxon>Blepharismidae</taxon>
        <taxon>Blepharisma</taxon>
    </lineage>
</organism>
<feature type="transmembrane region" description="Helical" evidence="1">
    <location>
        <begin position="12"/>
        <end position="28"/>
    </location>
</feature>
<dbReference type="EMBL" id="CAJZBQ010000024">
    <property type="protein sequence ID" value="CAG9320221.1"/>
    <property type="molecule type" value="Genomic_DNA"/>
</dbReference>
<evidence type="ECO:0000313" key="2">
    <source>
        <dbReference type="EMBL" id="CAG9320221.1"/>
    </source>
</evidence>
<keyword evidence="1" id="KW-0472">Membrane</keyword>
<keyword evidence="1" id="KW-1133">Transmembrane helix</keyword>
<protein>
    <submittedName>
        <fullName evidence="2">Uncharacterized protein</fullName>
    </submittedName>
</protein>
<gene>
    <name evidence="2" type="ORF">BSTOLATCC_MIC25453</name>
</gene>
<sequence length="99" mass="12258">MVHYFYQLKHCFWVFSIFISNLSYLGIIDKVSHNLFTQQSIFWFVKWKKKKLSQGNCYSFKAYCNLVKNWFKIILFIMMWEAAENFWISHHDIFKRIEL</sequence>
<keyword evidence="3" id="KW-1185">Reference proteome</keyword>
<keyword evidence="1" id="KW-0812">Transmembrane</keyword>
<comment type="caution">
    <text evidence="2">The sequence shown here is derived from an EMBL/GenBank/DDBJ whole genome shotgun (WGS) entry which is preliminary data.</text>
</comment>
<dbReference type="AlphaFoldDB" id="A0AAU9J3B7"/>
<evidence type="ECO:0000256" key="1">
    <source>
        <dbReference type="SAM" id="Phobius"/>
    </source>
</evidence>